<sequence>MFYTCVCVCVCVCVRACVCACVHACVCVCDCHDMLAEVRGQLLEPFFFFTHMGSG</sequence>
<proteinExistence type="predicted"/>
<name>A6JBE6_RAT</name>
<dbReference type="EMBL" id="CH473979">
    <property type="protein sequence ID" value="EDM07240.1"/>
    <property type="molecule type" value="Genomic_DNA"/>
</dbReference>
<feature type="chain" id="PRO_5039952794" evidence="1">
    <location>
        <begin position="20"/>
        <end position="55"/>
    </location>
</feature>
<dbReference type="Proteomes" id="UP000234681">
    <property type="component" value="Chromosome 1"/>
</dbReference>
<protein>
    <submittedName>
        <fullName evidence="2">RCG54307</fullName>
    </submittedName>
</protein>
<reference evidence="2 3" key="1">
    <citation type="submission" date="2005-09" db="EMBL/GenBank/DDBJ databases">
        <authorList>
            <person name="Mural R.J."/>
            <person name="Li P.W."/>
            <person name="Adams M.D."/>
            <person name="Amanatides P.G."/>
            <person name="Baden-Tillson H."/>
            <person name="Barnstead M."/>
            <person name="Chin S.H."/>
            <person name="Dew I."/>
            <person name="Evans C.A."/>
            <person name="Ferriera S."/>
            <person name="Flanigan M."/>
            <person name="Fosler C."/>
            <person name="Glodek A."/>
            <person name="Gu Z."/>
            <person name="Holt R.A."/>
            <person name="Jennings D."/>
            <person name="Kraft C.L."/>
            <person name="Lu F."/>
            <person name="Nguyen T."/>
            <person name="Nusskern D.R."/>
            <person name="Pfannkoch C.M."/>
            <person name="Sitter C."/>
            <person name="Sutton G.G."/>
            <person name="Venter J.C."/>
            <person name="Wang Z."/>
            <person name="Woodage T."/>
            <person name="Zheng X.H."/>
            <person name="Zhong F."/>
        </authorList>
    </citation>
    <scope>NUCLEOTIDE SEQUENCE [LARGE SCALE GENOMIC DNA]</scope>
    <source>
        <strain>BN</strain>
        <strain evidence="3">Sprague-Dawley</strain>
    </source>
</reference>
<evidence type="ECO:0000313" key="3">
    <source>
        <dbReference type="Proteomes" id="UP000234681"/>
    </source>
</evidence>
<organism evidence="2 3">
    <name type="scientific">Rattus norvegicus</name>
    <name type="common">Rat</name>
    <dbReference type="NCBI Taxonomy" id="10116"/>
    <lineage>
        <taxon>Eukaryota</taxon>
        <taxon>Metazoa</taxon>
        <taxon>Chordata</taxon>
        <taxon>Craniata</taxon>
        <taxon>Vertebrata</taxon>
        <taxon>Euteleostomi</taxon>
        <taxon>Mammalia</taxon>
        <taxon>Eutheria</taxon>
        <taxon>Euarchontoglires</taxon>
        <taxon>Glires</taxon>
        <taxon>Rodentia</taxon>
        <taxon>Myomorpha</taxon>
        <taxon>Muroidea</taxon>
        <taxon>Muridae</taxon>
        <taxon>Murinae</taxon>
        <taxon>Rattus</taxon>
    </lineage>
</organism>
<evidence type="ECO:0000313" key="2">
    <source>
        <dbReference type="EMBL" id="EDM07240.1"/>
    </source>
</evidence>
<dbReference type="AlphaFoldDB" id="A6JBE6"/>
<keyword evidence="1" id="KW-0732">Signal</keyword>
<feature type="signal peptide" evidence="1">
    <location>
        <begin position="1"/>
        <end position="19"/>
    </location>
</feature>
<evidence type="ECO:0000256" key="1">
    <source>
        <dbReference type="SAM" id="SignalP"/>
    </source>
</evidence>
<gene>
    <name evidence="2" type="ORF">rCG_54307</name>
</gene>
<accession>A6JBE6</accession>